<feature type="transmembrane region" description="Helical" evidence="6">
    <location>
        <begin position="449"/>
        <end position="469"/>
    </location>
</feature>
<dbReference type="Pfam" id="PF01569">
    <property type="entry name" value="PAP2"/>
    <property type="match status" value="1"/>
</dbReference>
<evidence type="ECO:0000259" key="7">
    <source>
        <dbReference type="SMART" id="SM00014"/>
    </source>
</evidence>
<feature type="transmembrane region" description="Helical" evidence="6">
    <location>
        <begin position="481"/>
        <end position="501"/>
    </location>
</feature>
<feature type="transmembrane region" description="Helical" evidence="6">
    <location>
        <begin position="301"/>
        <end position="322"/>
    </location>
</feature>
<evidence type="ECO:0000256" key="3">
    <source>
        <dbReference type="ARBA" id="ARBA00022692"/>
    </source>
</evidence>
<feature type="transmembrane region" description="Helical" evidence="6">
    <location>
        <begin position="423"/>
        <end position="442"/>
    </location>
</feature>
<dbReference type="SUPFAM" id="SSF48317">
    <property type="entry name" value="Acid phosphatase/Vanadium-dependent haloperoxidase"/>
    <property type="match status" value="1"/>
</dbReference>
<comment type="subcellular location">
    <subcellularLocation>
        <location evidence="1">Cell membrane</location>
        <topology evidence="1">Multi-pass membrane protein</topology>
    </subcellularLocation>
</comment>
<organism evidence="8">
    <name type="scientific">freshwater metagenome</name>
    <dbReference type="NCBI Taxonomy" id="449393"/>
    <lineage>
        <taxon>unclassified sequences</taxon>
        <taxon>metagenomes</taxon>
        <taxon>ecological metagenomes</taxon>
    </lineage>
</organism>
<dbReference type="InterPro" id="IPR036938">
    <property type="entry name" value="PAP2/HPO_sf"/>
</dbReference>
<proteinExistence type="predicted"/>
<dbReference type="Pfam" id="PF09335">
    <property type="entry name" value="VTT_dom"/>
    <property type="match status" value="1"/>
</dbReference>
<dbReference type="Gene3D" id="1.20.144.10">
    <property type="entry name" value="Phosphatidic acid phosphatase type 2/haloperoxidase"/>
    <property type="match status" value="1"/>
</dbReference>
<dbReference type="PANTHER" id="PTHR30353:SF15">
    <property type="entry name" value="INNER MEMBRANE PROTEIN YABI"/>
    <property type="match status" value="1"/>
</dbReference>
<feature type="transmembrane region" description="Helical" evidence="6">
    <location>
        <begin position="28"/>
        <end position="50"/>
    </location>
</feature>
<feature type="domain" description="Phosphatidic acid phosphatase type 2/haloperoxidase" evidence="7">
    <location>
        <begin position="381"/>
        <end position="492"/>
    </location>
</feature>
<protein>
    <submittedName>
        <fullName evidence="8">Unannotated protein</fullName>
    </submittedName>
</protein>
<feature type="transmembrane region" description="Helical" evidence="6">
    <location>
        <begin position="382"/>
        <end position="403"/>
    </location>
</feature>
<feature type="transmembrane region" description="Helical" evidence="6">
    <location>
        <begin position="352"/>
        <end position="375"/>
    </location>
</feature>
<keyword evidence="3 6" id="KW-0812">Transmembrane</keyword>
<accession>A0A6J7IQ99</accession>
<dbReference type="InterPro" id="IPR000326">
    <property type="entry name" value="PAP2/HPO"/>
</dbReference>
<reference evidence="8" key="1">
    <citation type="submission" date="2020-05" db="EMBL/GenBank/DDBJ databases">
        <authorList>
            <person name="Chiriac C."/>
            <person name="Salcher M."/>
            <person name="Ghai R."/>
            <person name="Kavagutti S V."/>
        </authorList>
    </citation>
    <scope>NUCLEOTIDE SEQUENCE</scope>
</reference>
<dbReference type="CDD" id="cd03392">
    <property type="entry name" value="PAP2_like_2"/>
    <property type="match status" value="1"/>
</dbReference>
<name>A0A6J7IQ99_9ZZZZ</name>
<dbReference type="EMBL" id="CAFBMX010000006">
    <property type="protein sequence ID" value="CAB4933478.1"/>
    <property type="molecule type" value="Genomic_DNA"/>
</dbReference>
<evidence type="ECO:0000256" key="2">
    <source>
        <dbReference type="ARBA" id="ARBA00022475"/>
    </source>
</evidence>
<evidence type="ECO:0000313" key="8">
    <source>
        <dbReference type="EMBL" id="CAB4933478.1"/>
    </source>
</evidence>
<dbReference type="SMART" id="SM00014">
    <property type="entry name" value="acidPPc"/>
    <property type="match status" value="1"/>
</dbReference>
<dbReference type="InterPro" id="IPR032818">
    <property type="entry name" value="DedA-like"/>
</dbReference>
<keyword evidence="2" id="KW-1003">Cell membrane</keyword>
<gene>
    <name evidence="8" type="ORF">UFOPK3674_01313</name>
</gene>
<sequence length="512" mass="54872">MKLWAYVVAALIAGALFRRRRHLEPPMLVGGVLAIVLLAVYGTGAVHLPTLEEVLTHVGSTLGAWTYLLVAVFAFLETGAFIGLIAPGETAMIVGGVVAGQGEISVITLIAITWFAAVLGDCASYELGRRLGRDFLVRHGSRFQITPERLERVETFFQAHGGKAIFIGRFVGLVRAVAPFLAGSGRMPFRRFLPYDVLGAGLWSTTFILIGYVFWQSFDQVLKIAKQGAIGLGVAISVVVGIVLLVRVLADDERRHALEARIMAALDRPGLRVLQPVVRWAKGPARFFIQRLTPGQLGLELTALLAVVAVGSFGYIGNWLVIRSRGYGSLDATVHRWAVDLADATATDIARVLTWLGSPWIMETLCVLVAIALLTRRRVLEAVVVAGGMALTTGLVVLTKGLVDRPRPSDALVEAGTSSFPSGHAAYAMAWVVLAIVAVRVVPALRGRWWLVVAGILVALVVGLTRLYLRAHWAADVFGGWGVAAMSFSIVAIVALIVAFVRQNGSAGSPPP</sequence>
<evidence type="ECO:0000256" key="6">
    <source>
        <dbReference type="SAM" id="Phobius"/>
    </source>
</evidence>
<feature type="transmembrane region" description="Helical" evidence="6">
    <location>
        <begin position="62"/>
        <end position="86"/>
    </location>
</feature>
<keyword evidence="5 6" id="KW-0472">Membrane</keyword>
<dbReference type="GO" id="GO:0005886">
    <property type="term" value="C:plasma membrane"/>
    <property type="evidence" value="ECO:0007669"/>
    <property type="project" value="UniProtKB-SubCell"/>
</dbReference>
<dbReference type="InterPro" id="IPR032816">
    <property type="entry name" value="VTT_dom"/>
</dbReference>
<keyword evidence="4 6" id="KW-1133">Transmembrane helix</keyword>
<feature type="transmembrane region" description="Helical" evidence="6">
    <location>
        <begin position="227"/>
        <end position="250"/>
    </location>
</feature>
<evidence type="ECO:0000256" key="1">
    <source>
        <dbReference type="ARBA" id="ARBA00004651"/>
    </source>
</evidence>
<evidence type="ECO:0000256" key="5">
    <source>
        <dbReference type="ARBA" id="ARBA00023136"/>
    </source>
</evidence>
<dbReference type="AlphaFoldDB" id="A0A6J7IQ99"/>
<evidence type="ECO:0000256" key="4">
    <source>
        <dbReference type="ARBA" id="ARBA00022989"/>
    </source>
</evidence>
<dbReference type="PANTHER" id="PTHR30353">
    <property type="entry name" value="INNER MEMBRANE PROTEIN DEDA-RELATED"/>
    <property type="match status" value="1"/>
</dbReference>
<feature type="transmembrane region" description="Helical" evidence="6">
    <location>
        <begin position="192"/>
        <end position="215"/>
    </location>
</feature>